<evidence type="ECO:0000313" key="11">
    <source>
        <dbReference type="Proteomes" id="UP000246722"/>
    </source>
</evidence>
<keyword evidence="11" id="KW-1185">Reference proteome</keyword>
<dbReference type="InterPro" id="IPR003838">
    <property type="entry name" value="ABC3_permease_C"/>
</dbReference>
<feature type="transmembrane region" description="Helical" evidence="7">
    <location>
        <begin position="397"/>
        <end position="419"/>
    </location>
</feature>
<dbReference type="InterPro" id="IPR050250">
    <property type="entry name" value="Macrolide_Exporter_MacB"/>
</dbReference>
<keyword evidence="2" id="KW-1003">Cell membrane</keyword>
<dbReference type="PANTHER" id="PTHR30572:SF4">
    <property type="entry name" value="ABC TRANSPORTER PERMEASE YTRF"/>
    <property type="match status" value="1"/>
</dbReference>
<dbReference type="AlphaFoldDB" id="A0A317ZY09"/>
<evidence type="ECO:0000259" key="8">
    <source>
        <dbReference type="Pfam" id="PF02687"/>
    </source>
</evidence>
<evidence type="ECO:0000256" key="2">
    <source>
        <dbReference type="ARBA" id="ARBA00022475"/>
    </source>
</evidence>
<evidence type="ECO:0000256" key="6">
    <source>
        <dbReference type="ARBA" id="ARBA00038076"/>
    </source>
</evidence>
<evidence type="ECO:0000313" key="10">
    <source>
        <dbReference type="EMBL" id="PXA72154.1"/>
    </source>
</evidence>
<evidence type="ECO:0000256" key="4">
    <source>
        <dbReference type="ARBA" id="ARBA00022989"/>
    </source>
</evidence>
<dbReference type="GO" id="GO:0005886">
    <property type="term" value="C:plasma membrane"/>
    <property type="evidence" value="ECO:0007669"/>
    <property type="project" value="UniProtKB-SubCell"/>
</dbReference>
<evidence type="ECO:0000256" key="7">
    <source>
        <dbReference type="SAM" id="Phobius"/>
    </source>
</evidence>
<organism evidence="10 11">
    <name type="scientific">Cryobacterium arcticum</name>
    <dbReference type="NCBI Taxonomy" id="670052"/>
    <lineage>
        <taxon>Bacteria</taxon>
        <taxon>Bacillati</taxon>
        <taxon>Actinomycetota</taxon>
        <taxon>Actinomycetes</taxon>
        <taxon>Micrococcales</taxon>
        <taxon>Microbacteriaceae</taxon>
        <taxon>Cryobacterium</taxon>
    </lineage>
</organism>
<comment type="similarity">
    <text evidence="6">Belongs to the ABC-4 integral membrane protein family.</text>
</comment>
<feature type="transmembrane region" description="Helical" evidence="7">
    <location>
        <begin position="21"/>
        <end position="42"/>
    </location>
</feature>
<accession>A0A317ZY09</accession>
<feature type="domain" description="ABC3 transporter permease C-terminal" evidence="8">
    <location>
        <begin position="303"/>
        <end position="426"/>
    </location>
</feature>
<dbReference type="InterPro" id="IPR025857">
    <property type="entry name" value="MacB_PCD"/>
</dbReference>
<keyword evidence="4 7" id="KW-1133">Transmembrane helix</keyword>
<dbReference type="Proteomes" id="UP000246722">
    <property type="component" value="Unassembled WGS sequence"/>
</dbReference>
<feature type="domain" description="MacB-like periplasmic core" evidence="9">
    <location>
        <begin position="21"/>
        <end position="260"/>
    </location>
</feature>
<dbReference type="GO" id="GO:0022857">
    <property type="term" value="F:transmembrane transporter activity"/>
    <property type="evidence" value="ECO:0007669"/>
    <property type="project" value="TreeGrafter"/>
</dbReference>
<gene>
    <name evidence="10" type="ORF">CTB96_04455</name>
</gene>
<reference evidence="10 11" key="1">
    <citation type="submission" date="2018-05" db="EMBL/GenBank/DDBJ databases">
        <title>Genetic diversity of glacier-inhabiting Cryobacterium bacteria in China and description of Cryobacterium mengkeensis sp. nov. and Arthrobacter glacialis sp. nov.</title>
        <authorList>
            <person name="Liu Q."/>
            <person name="Xin Y.-H."/>
        </authorList>
    </citation>
    <scope>NUCLEOTIDE SEQUENCE [LARGE SCALE GENOMIC DNA]</scope>
    <source>
        <strain evidence="10 11">SK-1</strain>
    </source>
</reference>
<evidence type="ECO:0000256" key="3">
    <source>
        <dbReference type="ARBA" id="ARBA00022692"/>
    </source>
</evidence>
<dbReference type="Pfam" id="PF02687">
    <property type="entry name" value="FtsX"/>
    <property type="match status" value="1"/>
</dbReference>
<feature type="transmembrane region" description="Helical" evidence="7">
    <location>
        <begin position="297"/>
        <end position="323"/>
    </location>
</feature>
<proteinExistence type="inferred from homology"/>
<evidence type="ECO:0000259" key="9">
    <source>
        <dbReference type="Pfam" id="PF12704"/>
    </source>
</evidence>
<comment type="subcellular location">
    <subcellularLocation>
        <location evidence="1">Cell membrane</location>
        <topology evidence="1">Multi-pass membrane protein</topology>
    </subcellularLocation>
</comment>
<keyword evidence="3 7" id="KW-0812">Transmembrane</keyword>
<dbReference type="PANTHER" id="PTHR30572">
    <property type="entry name" value="MEMBRANE COMPONENT OF TRANSPORTER-RELATED"/>
    <property type="match status" value="1"/>
</dbReference>
<evidence type="ECO:0000256" key="1">
    <source>
        <dbReference type="ARBA" id="ARBA00004651"/>
    </source>
</evidence>
<dbReference type="OrthoDB" id="9780560at2"/>
<evidence type="ECO:0000256" key="5">
    <source>
        <dbReference type="ARBA" id="ARBA00023136"/>
    </source>
</evidence>
<protein>
    <submittedName>
        <fullName evidence="10">Permease</fullName>
    </submittedName>
</protein>
<feature type="transmembrane region" description="Helical" evidence="7">
    <location>
        <begin position="344"/>
        <end position="377"/>
    </location>
</feature>
<comment type="caution">
    <text evidence="10">The sequence shown here is derived from an EMBL/GenBank/DDBJ whole genome shotgun (WGS) entry which is preliminary data.</text>
</comment>
<dbReference type="RefSeq" id="WP_110125681.1">
    <property type="nucleotide sequence ID" value="NZ_QHLY01000005.1"/>
</dbReference>
<sequence>MNVFDLIRTAVKNSLRSKTRTTLTVLAIFIGAFTLTLTSGVGTGINQYIDTTVASIGADDVITVTKAAEDTGDGPVEYNPDAVAVDSPNAPPGAPGSSLVALTSTDLSTIGDVDGVLSVQPQLSVSPDYVTVDGGTAYEANVGSFIPGMALDLAAGAEPDAASSDYQVAIPVSFVKPLGFADDADAVGATLTLGITDVAGTQSEVSATIVGVSEEGLVGSTAFTANEVLTQALYDAQSVGLSETSKDSYAQAVVRFDPTAGESTDATAIKGDLADLGYTGTTVEDQIGSFKAVIDGIVLVLNAFAVIALLAAGFGIVNTLLMSVQERTREIGLMKAMGLGGGKIFGLFSLEAVFIGLMGSALGVAVGMLAGFGANSLLADTLLADLPGLTLVAFDPAALATIVLTVMGLAFLAGTIPALRAARQDPIESLRYE</sequence>
<dbReference type="Pfam" id="PF12704">
    <property type="entry name" value="MacB_PCD"/>
    <property type="match status" value="1"/>
</dbReference>
<name>A0A317ZY09_9MICO</name>
<dbReference type="EMBL" id="QHLY01000005">
    <property type="protein sequence ID" value="PXA72154.1"/>
    <property type="molecule type" value="Genomic_DNA"/>
</dbReference>
<keyword evidence="5 7" id="KW-0472">Membrane</keyword>